<organism evidence="1 2">
    <name type="scientific">Gossypium tomentosum</name>
    <name type="common">Hawaiian cotton</name>
    <name type="synonym">Gossypium sandvicense</name>
    <dbReference type="NCBI Taxonomy" id="34277"/>
    <lineage>
        <taxon>Eukaryota</taxon>
        <taxon>Viridiplantae</taxon>
        <taxon>Streptophyta</taxon>
        <taxon>Embryophyta</taxon>
        <taxon>Tracheophyta</taxon>
        <taxon>Spermatophyta</taxon>
        <taxon>Magnoliopsida</taxon>
        <taxon>eudicotyledons</taxon>
        <taxon>Gunneridae</taxon>
        <taxon>Pentapetalae</taxon>
        <taxon>rosids</taxon>
        <taxon>malvids</taxon>
        <taxon>Malvales</taxon>
        <taxon>Malvaceae</taxon>
        <taxon>Malvoideae</taxon>
        <taxon>Gossypium</taxon>
    </lineage>
</organism>
<evidence type="ECO:0000313" key="1">
    <source>
        <dbReference type="EMBL" id="TYI00827.1"/>
    </source>
</evidence>
<sequence length="147" mass="17016">MNSLPRSVNTNTISRGLRHKLTISWVRSNRSTRPTWPRSHLTIRTTQRLVIKLKTHSISSTIKLTPITKRIWANIITLSISILNKWIPCMWPTWDTTIHSIIRPQIRPPNLTVSPPILTKDIFTYSIIISPKPARRKTTPSCYRCIV</sequence>
<dbReference type="Proteomes" id="UP000322667">
    <property type="component" value="Chromosome A11"/>
</dbReference>
<reference evidence="1 2" key="1">
    <citation type="submission" date="2019-07" db="EMBL/GenBank/DDBJ databases">
        <title>WGS assembly of Gossypium tomentosum.</title>
        <authorList>
            <person name="Chen Z.J."/>
            <person name="Sreedasyam A."/>
            <person name="Ando A."/>
            <person name="Song Q."/>
            <person name="De L."/>
            <person name="Hulse-Kemp A."/>
            <person name="Ding M."/>
            <person name="Ye W."/>
            <person name="Kirkbride R."/>
            <person name="Jenkins J."/>
            <person name="Plott C."/>
            <person name="Lovell J."/>
            <person name="Lin Y.-M."/>
            <person name="Vaughn R."/>
            <person name="Liu B."/>
            <person name="Li W."/>
            <person name="Simpson S."/>
            <person name="Scheffler B."/>
            <person name="Saski C."/>
            <person name="Grover C."/>
            <person name="Hu G."/>
            <person name="Conover J."/>
            <person name="Carlson J."/>
            <person name="Shu S."/>
            <person name="Boston L."/>
            <person name="Williams M."/>
            <person name="Peterson D."/>
            <person name="Mcgee K."/>
            <person name="Jones D."/>
            <person name="Wendel J."/>
            <person name="Stelly D."/>
            <person name="Grimwood J."/>
            <person name="Schmutz J."/>
        </authorList>
    </citation>
    <scope>NUCLEOTIDE SEQUENCE [LARGE SCALE GENOMIC DNA]</scope>
    <source>
        <strain evidence="1">7179.01</strain>
    </source>
</reference>
<dbReference type="EMBL" id="CM017620">
    <property type="protein sequence ID" value="TYI00827.1"/>
    <property type="molecule type" value="Genomic_DNA"/>
</dbReference>
<keyword evidence="2" id="KW-1185">Reference proteome</keyword>
<evidence type="ECO:0000313" key="2">
    <source>
        <dbReference type="Proteomes" id="UP000322667"/>
    </source>
</evidence>
<gene>
    <name evidence="1" type="ORF">ES332_A11G159100v1</name>
</gene>
<accession>A0A5D2NA08</accession>
<protein>
    <submittedName>
        <fullName evidence="1">Uncharacterized protein</fullName>
    </submittedName>
</protein>
<name>A0A5D2NA08_GOSTO</name>
<dbReference type="AlphaFoldDB" id="A0A5D2NA08"/>
<proteinExistence type="predicted"/>